<dbReference type="InterPro" id="IPR027417">
    <property type="entry name" value="P-loop_NTPase"/>
</dbReference>
<dbReference type="SUPFAM" id="SSF52540">
    <property type="entry name" value="P-loop containing nucleoside triphosphate hydrolases"/>
    <property type="match status" value="1"/>
</dbReference>
<protein>
    <recommendedName>
        <fullName evidence="3">Sulfotransferase domain-containing protein</fullName>
    </recommendedName>
</protein>
<name>A0ABN8B9G5_CHISP</name>
<feature type="domain" description="Sulfotransferase" evidence="3">
    <location>
        <begin position="66"/>
        <end position="335"/>
    </location>
</feature>
<sequence length="342" mass="40076">MNSDTKDYSYEIKRLDPEEHTEVFKLFNGEAGVIEDYVRVGPKGYWFPLGFAELAPKIYNMEVRTDDVWVMSFPKSGTTWIQELVWQVENNFDYAKAENISLLERFTFIEGAMLFIGKKAQTVLQRNEKAKGFLDLLSMSFDQVMSSMPSPRFFKSHLPLSLLPPALLDSCRVVHVARDPRDVAVSFYHHYQFFISTGFTGSFKQFWNLFIDNKIDWTPYFENVKESWRMRDHPNMLFLFYEDALRDLPSTVKSVAAFLGKAVTEEQISRLCDHLAFDNFKKNKSVNFEVFRGMDLTSKEGTFMRKGKAGGWREYFDEEMLQQAQRWMEHNLRDTDLTFPSL</sequence>
<comment type="similarity">
    <text evidence="1">Belongs to the sulfotransferase 1 family.</text>
</comment>
<dbReference type="Gene3D" id="3.40.50.300">
    <property type="entry name" value="P-loop containing nucleotide triphosphate hydrolases"/>
    <property type="match status" value="1"/>
</dbReference>
<evidence type="ECO:0000256" key="2">
    <source>
        <dbReference type="ARBA" id="ARBA00022679"/>
    </source>
</evidence>
<accession>A0ABN8B9G5</accession>
<dbReference type="EMBL" id="OU963899">
    <property type="protein sequence ID" value="CAH0406341.1"/>
    <property type="molecule type" value="Genomic_DNA"/>
</dbReference>
<dbReference type="InterPro" id="IPR000863">
    <property type="entry name" value="Sulfotransferase_dom"/>
</dbReference>
<evidence type="ECO:0000313" key="5">
    <source>
        <dbReference type="Proteomes" id="UP001153292"/>
    </source>
</evidence>
<organism evidence="4 5">
    <name type="scientific">Chilo suppressalis</name>
    <name type="common">Asiatic rice borer moth</name>
    <dbReference type="NCBI Taxonomy" id="168631"/>
    <lineage>
        <taxon>Eukaryota</taxon>
        <taxon>Metazoa</taxon>
        <taxon>Ecdysozoa</taxon>
        <taxon>Arthropoda</taxon>
        <taxon>Hexapoda</taxon>
        <taxon>Insecta</taxon>
        <taxon>Pterygota</taxon>
        <taxon>Neoptera</taxon>
        <taxon>Endopterygota</taxon>
        <taxon>Lepidoptera</taxon>
        <taxon>Glossata</taxon>
        <taxon>Ditrysia</taxon>
        <taxon>Pyraloidea</taxon>
        <taxon>Crambidae</taxon>
        <taxon>Crambinae</taxon>
        <taxon>Chilo</taxon>
    </lineage>
</organism>
<evidence type="ECO:0000313" key="4">
    <source>
        <dbReference type="EMBL" id="CAH0406341.1"/>
    </source>
</evidence>
<reference evidence="4" key="1">
    <citation type="submission" date="2021-12" db="EMBL/GenBank/DDBJ databases">
        <authorList>
            <person name="King R."/>
        </authorList>
    </citation>
    <scope>NUCLEOTIDE SEQUENCE</scope>
</reference>
<dbReference type="Pfam" id="PF00685">
    <property type="entry name" value="Sulfotransfer_1"/>
    <property type="match status" value="1"/>
</dbReference>
<keyword evidence="2" id="KW-0808">Transferase</keyword>
<evidence type="ECO:0000259" key="3">
    <source>
        <dbReference type="Pfam" id="PF00685"/>
    </source>
</evidence>
<evidence type="ECO:0000256" key="1">
    <source>
        <dbReference type="ARBA" id="ARBA00005771"/>
    </source>
</evidence>
<gene>
    <name evidence="4" type="ORF">CHILSU_LOCUS9716</name>
</gene>
<dbReference type="Proteomes" id="UP001153292">
    <property type="component" value="Chromosome 6"/>
</dbReference>
<keyword evidence="5" id="KW-1185">Reference proteome</keyword>
<proteinExistence type="inferred from homology"/>
<dbReference type="PANTHER" id="PTHR11783">
    <property type="entry name" value="SULFOTRANSFERASE SULT"/>
    <property type="match status" value="1"/>
</dbReference>